<evidence type="ECO:0000256" key="1">
    <source>
        <dbReference type="ARBA" id="ARBA00004141"/>
    </source>
</evidence>
<dbReference type="InterPro" id="IPR001898">
    <property type="entry name" value="SLC13A/DASS"/>
</dbReference>
<dbReference type="Pfam" id="PF00939">
    <property type="entry name" value="Na_sulph_symp"/>
    <property type="match status" value="1"/>
</dbReference>
<feature type="transmembrane region" description="Helical" evidence="8">
    <location>
        <begin position="178"/>
        <end position="200"/>
    </location>
</feature>
<comment type="similarity">
    <text evidence="2">Belongs to the SLC13A/DASS transporter (TC 2.A.47) family. NADC subfamily.</text>
</comment>
<feature type="transmembrane region" description="Helical" evidence="8">
    <location>
        <begin position="322"/>
        <end position="345"/>
    </location>
</feature>
<gene>
    <name evidence="9" type="ORF">SAMN05660235_02330</name>
</gene>
<dbReference type="AlphaFoldDB" id="A0A1G7MZ91"/>
<feature type="transmembrane region" description="Helical" evidence="8">
    <location>
        <begin position="125"/>
        <end position="144"/>
    </location>
</feature>
<proteinExistence type="inferred from homology"/>
<keyword evidence="5 8" id="KW-1133">Transmembrane helix</keyword>
<evidence type="ECO:0000256" key="3">
    <source>
        <dbReference type="ARBA" id="ARBA00020150"/>
    </source>
</evidence>
<name>A0A1G7MZ91_9FIRM</name>
<feature type="transmembrane region" description="Helical" evidence="8">
    <location>
        <begin position="293"/>
        <end position="310"/>
    </location>
</feature>
<feature type="transmembrane region" description="Helical" evidence="8">
    <location>
        <begin position="220"/>
        <end position="241"/>
    </location>
</feature>
<feature type="transmembrane region" description="Helical" evidence="8">
    <location>
        <begin position="417"/>
        <end position="434"/>
    </location>
</feature>
<keyword evidence="4 8" id="KW-0812">Transmembrane</keyword>
<sequence length="467" mass="49553">MSSPSPIQSSKTAGKWLAVILLPLLIFLLSAGVGLAAPFRAYVALTVWAILSWALSLMPEAFVGSLLPVLYIVAGVAKPAAAFAPWLTNVPWTSMGGLILGAVLLASGLAKRIAYWSILRTGASYYRTLAGLMLAGIILGPLIPSALGKMSIFCPLAIGICQALNLPPKSRAATAVMATAFFAVAGPTVTYLTGGIHIIMAMSLVSGVLQTPVSWSQYAVYNFIPGVIYSGLTLSLVALLLRPERSIDTAEVIRLQYKNLGPPTATEKKAAVVLAVTLVLLSTDTLHHIDPGWLLLLVAAVLFLPGVKLMDKEKFSKIDFSVILFIAGAMSIGSVAGALGAGRWFSGLIMPLLGAASAPAMLLSVYAVGATLTLFLTPIAGLATFTGPLTETALALGLNPFPVIYSLIYGMDQYIFPYQYGVLMLAFSYGYMSWPLMARVFAAKMALTPLFLLFIAQAYWRWLGLLP</sequence>
<dbReference type="STRING" id="1123285.SAMN05660235_02330"/>
<protein>
    <recommendedName>
        <fullName evidence="3">Sodium-dependent dicarboxylate transporter SdcS</fullName>
    </recommendedName>
    <alternativeName>
        <fullName evidence="7">Na(+)/dicarboxylate symporter</fullName>
    </alternativeName>
</protein>
<feature type="transmembrane region" description="Helical" evidence="8">
    <location>
        <begin position="441"/>
        <end position="460"/>
    </location>
</feature>
<comment type="subcellular location">
    <subcellularLocation>
        <location evidence="1">Membrane</location>
        <topology evidence="1">Multi-pass membrane protein</topology>
    </subcellularLocation>
</comment>
<organism evidence="9 10">
    <name type="scientific">Sporolituus thermophilus DSM 23256</name>
    <dbReference type="NCBI Taxonomy" id="1123285"/>
    <lineage>
        <taxon>Bacteria</taxon>
        <taxon>Bacillati</taxon>
        <taxon>Bacillota</taxon>
        <taxon>Negativicutes</taxon>
        <taxon>Selenomonadales</taxon>
        <taxon>Sporomusaceae</taxon>
        <taxon>Sporolituus</taxon>
    </lineage>
</organism>
<feature type="transmembrane region" description="Helical" evidence="8">
    <location>
        <begin position="365"/>
        <end position="385"/>
    </location>
</feature>
<dbReference type="RefSeq" id="WP_093691059.1">
    <property type="nucleotide sequence ID" value="NZ_FNBU01000020.1"/>
</dbReference>
<feature type="transmembrane region" description="Helical" evidence="8">
    <location>
        <begin position="12"/>
        <end position="33"/>
    </location>
</feature>
<dbReference type="EMBL" id="FNBU01000020">
    <property type="protein sequence ID" value="SDF66390.1"/>
    <property type="molecule type" value="Genomic_DNA"/>
</dbReference>
<dbReference type="PANTHER" id="PTHR10283:SF82">
    <property type="entry name" value="SOLUTE CARRIER FAMILY 13 MEMBER 2"/>
    <property type="match status" value="1"/>
</dbReference>
<evidence type="ECO:0000256" key="2">
    <source>
        <dbReference type="ARBA" id="ARBA00006772"/>
    </source>
</evidence>
<dbReference type="GO" id="GO:0005886">
    <property type="term" value="C:plasma membrane"/>
    <property type="evidence" value="ECO:0007669"/>
    <property type="project" value="TreeGrafter"/>
</dbReference>
<evidence type="ECO:0000256" key="6">
    <source>
        <dbReference type="ARBA" id="ARBA00023136"/>
    </source>
</evidence>
<evidence type="ECO:0000256" key="5">
    <source>
        <dbReference type="ARBA" id="ARBA00022989"/>
    </source>
</evidence>
<evidence type="ECO:0000256" key="7">
    <source>
        <dbReference type="ARBA" id="ARBA00031174"/>
    </source>
</evidence>
<accession>A0A1G7MZ91</accession>
<evidence type="ECO:0000313" key="9">
    <source>
        <dbReference type="EMBL" id="SDF66390.1"/>
    </source>
</evidence>
<dbReference type="OrthoDB" id="1954618at2"/>
<dbReference type="Proteomes" id="UP000243333">
    <property type="component" value="Unassembled WGS sequence"/>
</dbReference>
<dbReference type="PANTHER" id="PTHR10283">
    <property type="entry name" value="SOLUTE CARRIER FAMILY 13 MEMBER"/>
    <property type="match status" value="1"/>
</dbReference>
<keyword evidence="10" id="KW-1185">Reference proteome</keyword>
<evidence type="ECO:0000256" key="8">
    <source>
        <dbReference type="SAM" id="Phobius"/>
    </source>
</evidence>
<dbReference type="GO" id="GO:1905039">
    <property type="term" value="P:carboxylic acid transmembrane transport"/>
    <property type="evidence" value="ECO:0007669"/>
    <property type="project" value="UniProtKB-ARBA"/>
</dbReference>
<reference evidence="10" key="1">
    <citation type="submission" date="2016-10" db="EMBL/GenBank/DDBJ databases">
        <authorList>
            <person name="Varghese N."/>
            <person name="Submissions S."/>
        </authorList>
    </citation>
    <scope>NUCLEOTIDE SEQUENCE [LARGE SCALE GENOMIC DNA]</scope>
    <source>
        <strain evidence="10">DSM 23256</strain>
    </source>
</reference>
<dbReference type="GO" id="GO:0008514">
    <property type="term" value="F:organic anion transmembrane transporter activity"/>
    <property type="evidence" value="ECO:0007669"/>
    <property type="project" value="UniProtKB-ARBA"/>
</dbReference>
<evidence type="ECO:0000256" key="4">
    <source>
        <dbReference type="ARBA" id="ARBA00022692"/>
    </source>
</evidence>
<evidence type="ECO:0000313" key="10">
    <source>
        <dbReference type="Proteomes" id="UP000243333"/>
    </source>
</evidence>
<keyword evidence="6 8" id="KW-0472">Membrane</keyword>